<feature type="non-terminal residue" evidence="7">
    <location>
        <position position="1"/>
    </location>
</feature>
<evidence type="ECO:0000256" key="1">
    <source>
        <dbReference type="ARBA" id="ARBA00022737"/>
    </source>
</evidence>
<evidence type="ECO:0000256" key="4">
    <source>
        <dbReference type="ARBA" id="ARBA00023186"/>
    </source>
</evidence>
<evidence type="ECO:0000259" key="5">
    <source>
        <dbReference type="SMART" id="SM00382"/>
    </source>
</evidence>
<dbReference type="Gene3D" id="3.40.50.300">
    <property type="entry name" value="P-loop containing nucleotide triphosphate hydrolases"/>
    <property type="match status" value="2"/>
</dbReference>
<sequence>LIGATTLSEYKLYLEKDAAFCRRFQKILVEAPSKERTLSILRKVKGNYEAHHSLQIPDLLLSQIVQLSDQLLKRRAFPDKALDLLDEACAFRRVRHNSRRAELALLLQQQRDGKTHFAEEELAALQAEYAEMTEPTEERPDPEVLELQMDDVAHVLSLWTGIPVGRMTEDEATRVLKLADLLSKRVIGQDEAVQAVANAIRNHRAGLSEDKKPIGAFLFLGSSGVGKTELAKALAEEIFHSEKNLIRLDMVEYQEAHSISRLIGPPPGYMGNDEGGQLTEAVRQKPHSVVLFDEVENAHKNLWSLLLPMLDEGHLTDTKSVRVDFTNTIIIMTSNIGQQFILEGYREARQMAEGAVAPLAHFNKDKNSLEKFALAKAGAAAAAAAASSQEAKDKKAASAAQAVSKKKNEQWNLGNSPKEVLAKMRQKVMQEVLGYFKPQVIGRMTKIVIFEPLSDSAMRGVLDLMFTHLTKELKKRGITLVVSDSAKGFILERAWSHKFGGRRMAKYIEKYVTAKVAPLILSAKLKRGHKAELKRAPNQPNQLNLIICEEDENGGCVPGTKHGRVLVVQAAKAAVADGEEEDPMI</sequence>
<dbReference type="Pfam" id="PF07724">
    <property type="entry name" value="AAA_2"/>
    <property type="match status" value="1"/>
</dbReference>
<dbReference type="PRINTS" id="PR00300">
    <property type="entry name" value="CLPPROTEASEA"/>
</dbReference>
<dbReference type="CDD" id="cd19499">
    <property type="entry name" value="RecA-like_ClpB_Hsp104-like"/>
    <property type="match status" value="1"/>
</dbReference>
<dbReference type="Proteomes" id="UP000030747">
    <property type="component" value="Unassembled WGS sequence"/>
</dbReference>
<dbReference type="Pfam" id="PF17871">
    <property type="entry name" value="AAA_lid_9"/>
    <property type="match status" value="1"/>
</dbReference>
<keyword evidence="3" id="KW-0067">ATP-binding</keyword>
<dbReference type="SMART" id="SM01086">
    <property type="entry name" value="ClpB_D2-small"/>
    <property type="match status" value="1"/>
</dbReference>
<proteinExistence type="predicted"/>
<dbReference type="VEuPathDB" id="ToxoDB:ETH2_0921500"/>
<evidence type="ECO:0000256" key="3">
    <source>
        <dbReference type="ARBA" id="ARBA00022840"/>
    </source>
</evidence>
<keyword evidence="1" id="KW-0677">Repeat</keyword>
<feature type="domain" description="Clp ATPase C-terminal" evidence="6">
    <location>
        <begin position="453"/>
        <end position="545"/>
    </location>
</feature>
<dbReference type="VEuPathDB" id="ToxoDB:ETH_00015060"/>
<dbReference type="InterPro" id="IPR041546">
    <property type="entry name" value="ClpA/ClpB_AAA_lid"/>
</dbReference>
<feature type="domain" description="AAA+ ATPase" evidence="5">
    <location>
        <begin position="213"/>
        <end position="357"/>
    </location>
</feature>
<evidence type="ECO:0000259" key="6">
    <source>
        <dbReference type="SMART" id="SM01086"/>
    </source>
</evidence>
<gene>
    <name evidence="7" type="ORF">ETH_00015060</name>
</gene>
<keyword evidence="8" id="KW-1185">Reference proteome</keyword>
<evidence type="ECO:0000256" key="2">
    <source>
        <dbReference type="ARBA" id="ARBA00022741"/>
    </source>
</evidence>
<dbReference type="SMART" id="SM00382">
    <property type="entry name" value="AAA"/>
    <property type="match status" value="1"/>
</dbReference>
<reference evidence="7" key="1">
    <citation type="submission" date="2013-10" db="EMBL/GenBank/DDBJ databases">
        <title>Genomic analysis of the causative agents of coccidiosis in chickens.</title>
        <authorList>
            <person name="Reid A.J."/>
            <person name="Blake D."/>
            <person name="Billington K."/>
            <person name="Browne H."/>
            <person name="Dunn M."/>
            <person name="Hung S."/>
            <person name="Kawahara F."/>
            <person name="Miranda-Saavedra D."/>
            <person name="Mourier T."/>
            <person name="Nagra H."/>
            <person name="Otto T.D."/>
            <person name="Rawlings N."/>
            <person name="Sanchez A."/>
            <person name="Sanders M."/>
            <person name="Subramaniam C."/>
            <person name="Tay Y."/>
            <person name="Dear P."/>
            <person name="Doerig C."/>
            <person name="Gruber A."/>
            <person name="Parkinson J."/>
            <person name="Shirley M."/>
            <person name="Wan K.L."/>
            <person name="Berriman M."/>
            <person name="Tomley F."/>
            <person name="Pain A."/>
        </authorList>
    </citation>
    <scope>NUCLEOTIDE SEQUENCE [LARGE SCALE GENOMIC DNA]</scope>
    <source>
        <strain evidence="7">Houghton</strain>
    </source>
</reference>
<protein>
    <submittedName>
        <fullName evidence="7">Uncharacterized protein</fullName>
    </submittedName>
</protein>
<dbReference type="InterPro" id="IPR019489">
    <property type="entry name" value="Clp_ATPase_C"/>
</dbReference>
<dbReference type="InterPro" id="IPR027417">
    <property type="entry name" value="P-loop_NTPase"/>
</dbReference>
<dbReference type="GO" id="GO:0005524">
    <property type="term" value="F:ATP binding"/>
    <property type="evidence" value="ECO:0007669"/>
    <property type="project" value="UniProtKB-KW"/>
</dbReference>
<name>U6L492_EIMTE</name>
<organism evidence="7 8">
    <name type="scientific">Eimeria tenella</name>
    <name type="common">Coccidian parasite</name>
    <dbReference type="NCBI Taxonomy" id="5802"/>
    <lineage>
        <taxon>Eukaryota</taxon>
        <taxon>Sar</taxon>
        <taxon>Alveolata</taxon>
        <taxon>Apicomplexa</taxon>
        <taxon>Conoidasida</taxon>
        <taxon>Coccidia</taxon>
        <taxon>Eucoccidiorida</taxon>
        <taxon>Eimeriorina</taxon>
        <taxon>Eimeriidae</taxon>
        <taxon>Eimeria</taxon>
    </lineage>
</organism>
<dbReference type="GO" id="GO:0005737">
    <property type="term" value="C:cytoplasm"/>
    <property type="evidence" value="ECO:0007669"/>
    <property type="project" value="TreeGrafter"/>
</dbReference>
<evidence type="ECO:0000313" key="8">
    <source>
        <dbReference type="Proteomes" id="UP000030747"/>
    </source>
</evidence>
<reference evidence="7" key="2">
    <citation type="submission" date="2013-10" db="EMBL/GenBank/DDBJ databases">
        <authorList>
            <person name="Aslett M."/>
        </authorList>
    </citation>
    <scope>NUCLEOTIDE SEQUENCE [LARGE SCALE GENOMIC DNA]</scope>
    <source>
        <strain evidence="7">Houghton</strain>
    </source>
</reference>
<dbReference type="InterPro" id="IPR050130">
    <property type="entry name" value="ClpA_ClpB"/>
</dbReference>
<dbReference type="PANTHER" id="PTHR11638">
    <property type="entry name" value="ATP-DEPENDENT CLP PROTEASE"/>
    <property type="match status" value="1"/>
</dbReference>
<dbReference type="InterPro" id="IPR003593">
    <property type="entry name" value="AAA+_ATPase"/>
</dbReference>
<dbReference type="GO" id="GO:0016887">
    <property type="term" value="F:ATP hydrolysis activity"/>
    <property type="evidence" value="ECO:0007669"/>
    <property type="project" value="InterPro"/>
</dbReference>
<evidence type="ECO:0000313" key="7">
    <source>
        <dbReference type="EMBL" id="CDJ44023.1"/>
    </source>
</evidence>
<dbReference type="RefSeq" id="XP_013234772.1">
    <property type="nucleotide sequence ID" value="XM_013379318.1"/>
</dbReference>
<keyword evidence="4" id="KW-0143">Chaperone</keyword>
<dbReference type="AlphaFoldDB" id="U6L492"/>
<accession>U6L492</accession>
<dbReference type="Pfam" id="PF10431">
    <property type="entry name" value="ClpB_D2-small"/>
    <property type="match status" value="1"/>
</dbReference>
<dbReference type="GO" id="GO:0034605">
    <property type="term" value="P:cellular response to heat"/>
    <property type="evidence" value="ECO:0007669"/>
    <property type="project" value="TreeGrafter"/>
</dbReference>
<dbReference type="FunFam" id="3.40.50.300:FF:000025">
    <property type="entry name" value="ATP-dependent Clp protease subunit"/>
    <property type="match status" value="1"/>
</dbReference>
<dbReference type="SUPFAM" id="SSF52540">
    <property type="entry name" value="P-loop containing nucleoside triphosphate hydrolases"/>
    <property type="match status" value="2"/>
</dbReference>
<dbReference type="PANTHER" id="PTHR11638:SF18">
    <property type="entry name" value="HEAT SHOCK PROTEIN 104"/>
    <property type="match status" value="1"/>
</dbReference>
<dbReference type="Gene3D" id="1.10.8.60">
    <property type="match status" value="2"/>
</dbReference>
<dbReference type="InterPro" id="IPR001270">
    <property type="entry name" value="ClpA/B"/>
</dbReference>
<keyword evidence="2" id="KW-0547">Nucleotide-binding</keyword>
<dbReference type="InterPro" id="IPR003959">
    <property type="entry name" value="ATPase_AAA_core"/>
</dbReference>
<dbReference type="OrthoDB" id="47330at2759"/>
<dbReference type="GeneID" id="25252166"/>
<dbReference type="OMA" id="GMFESRL"/>
<dbReference type="EMBL" id="HG676489">
    <property type="protein sequence ID" value="CDJ44023.1"/>
    <property type="molecule type" value="Genomic_DNA"/>
</dbReference>